<feature type="transmembrane region" description="Helical" evidence="6">
    <location>
        <begin position="81"/>
        <end position="103"/>
    </location>
</feature>
<gene>
    <name evidence="7" type="ORF">ACFPOF_19220</name>
</gene>
<accession>A0ABW0HYD0</accession>
<reference evidence="8" key="1">
    <citation type="journal article" date="2019" name="Int. J. Syst. Evol. Microbiol.">
        <title>The Global Catalogue of Microorganisms (GCM) 10K type strain sequencing project: providing services to taxonomists for standard genome sequencing and annotation.</title>
        <authorList>
            <consortium name="The Broad Institute Genomics Platform"/>
            <consortium name="The Broad Institute Genome Sequencing Center for Infectious Disease"/>
            <person name="Wu L."/>
            <person name="Ma J."/>
        </authorList>
    </citation>
    <scope>NUCLEOTIDE SEQUENCE [LARGE SCALE GENOMIC DNA]</scope>
    <source>
        <strain evidence="8">CGMCC 1.18575</strain>
    </source>
</reference>
<comment type="caution">
    <text evidence="7">The sequence shown here is derived from an EMBL/GenBank/DDBJ whole genome shotgun (WGS) entry which is preliminary data.</text>
</comment>
<keyword evidence="3 6" id="KW-0812">Transmembrane</keyword>
<dbReference type="InterPro" id="IPR005538">
    <property type="entry name" value="LrgA/CidA"/>
</dbReference>
<keyword evidence="5 6" id="KW-0472">Membrane</keyword>
<evidence type="ECO:0000313" key="8">
    <source>
        <dbReference type="Proteomes" id="UP001596113"/>
    </source>
</evidence>
<evidence type="ECO:0000313" key="7">
    <source>
        <dbReference type="EMBL" id="MFC5404877.1"/>
    </source>
</evidence>
<dbReference type="RefSeq" id="WP_378135559.1">
    <property type="nucleotide sequence ID" value="NZ_JBHSMI010000028.1"/>
</dbReference>
<feature type="transmembrane region" description="Helical" evidence="6">
    <location>
        <begin position="56"/>
        <end position="75"/>
    </location>
</feature>
<dbReference type="EMBL" id="JBHSMI010000028">
    <property type="protein sequence ID" value="MFC5404877.1"/>
    <property type="molecule type" value="Genomic_DNA"/>
</dbReference>
<dbReference type="PANTHER" id="PTHR33931">
    <property type="entry name" value="HOLIN-LIKE PROTEIN CIDA-RELATED"/>
    <property type="match status" value="1"/>
</dbReference>
<evidence type="ECO:0000256" key="3">
    <source>
        <dbReference type="ARBA" id="ARBA00022692"/>
    </source>
</evidence>
<protein>
    <submittedName>
        <fullName evidence="7">CidA/LrgA family protein</fullName>
    </submittedName>
</protein>
<sequence length="117" mass="13036">MLGLAILFGYELLGYGIHEFLGMPLPANVIGLILLFVSLTRGWVKLEWIEQPARFLLRHMMIFFAPTIVGVLVFADRLGEEWVAVTASLAGSAFVVLLVTGWMTTRLAKEGRRDDEA</sequence>
<comment type="subcellular location">
    <subcellularLocation>
        <location evidence="1">Cell membrane</location>
        <topology evidence="1">Multi-pass membrane protein</topology>
    </subcellularLocation>
</comment>
<evidence type="ECO:0000256" key="4">
    <source>
        <dbReference type="ARBA" id="ARBA00022989"/>
    </source>
</evidence>
<keyword evidence="2" id="KW-1003">Cell membrane</keyword>
<organism evidence="7 8">
    <name type="scientific">Cohnella soli</name>
    <dbReference type="NCBI Taxonomy" id="425005"/>
    <lineage>
        <taxon>Bacteria</taxon>
        <taxon>Bacillati</taxon>
        <taxon>Bacillota</taxon>
        <taxon>Bacilli</taxon>
        <taxon>Bacillales</taxon>
        <taxon>Paenibacillaceae</taxon>
        <taxon>Cohnella</taxon>
    </lineage>
</organism>
<proteinExistence type="predicted"/>
<feature type="transmembrane region" description="Helical" evidence="6">
    <location>
        <begin position="24"/>
        <end position="44"/>
    </location>
</feature>
<evidence type="ECO:0000256" key="1">
    <source>
        <dbReference type="ARBA" id="ARBA00004651"/>
    </source>
</evidence>
<evidence type="ECO:0000256" key="2">
    <source>
        <dbReference type="ARBA" id="ARBA00022475"/>
    </source>
</evidence>
<keyword evidence="8" id="KW-1185">Reference proteome</keyword>
<dbReference type="Proteomes" id="UP001596113">
    <property type="component" value="Unassembled WGS sequence"/>
</dbReference>
<dbReference type="Pfam" id="PF03788">
    <property type="entry name" value="LrgA"/>
    <property type="match status" value="1"/>
</dbReference>
<dbReference type="PANTHER" id="PTHR33931:SF2">
    <property type="entry name" value="HOLIN-LIKE PROTEIN CIDA"/>
    <property type="match status" value="1"/>
</dbReference>
<evidence type="ECO:0000256" key="6">
    <source>
        <dbReference type="SAM" id="Phobius"/>
    </source>
</evidence>
<keyword evidence="4 6" id="KW-1133">Transmembrane helix</keyword>
<evidence type="ECO:0000256" key="5">
    <source>
        <dbReference type="ARBA" id="ARBA00023136"/>
    </source>
</evidence>
<name>A0ABW0HYD0_9BACL</name>